<reference evidence="2" key="1">
    <citation type="submission" date="2019-08" db="EMBL/GenBank/DDBJ databases">
        <authorList>
            <person name="Kucharzyk K."/>
            <person name="Murdoch R.W."/>
            <person name="Higgins S."/>
            <person name="Loffler F."/>
        </authorList>
    </citation>
    <scope>NUCLEOTIDE SEQUENCE</scope>
</reference>
<evidence type="ECO:0000313" key="2">
    <source>
        <dbReference type="EMBL" id="MPN19312.1"/>
    </source>
</evidence>
<dbReference type="EMBL" id="VSSQ01066851">
    <property type="protein sequence ID" value="MPN19312.1"/>
    <property type="molecule type" value="Genomic_DNA"/>
</dbReference>
<dbReference type="InterPro" id="IPR050270">
    <property type="entry name" value="DegV_domain_contain"/>
</dbReference>
<dbReference type="NCBIfam" id="TIGR00762">
    <property type="entry name" value="DegV"/>
    <property type="match status" value="1"/>
</dbReference>
<dbReference type="Pfam" id="PF02645">
    <property type="entry name" value="DegV"/>
    <property type="match status" value="1"/>
</dbReference>
<organism evidence="2">
    <name type="scientific">bioreactor metagenome</name>
    <dbReference type="NCBI Taxonomy" id="1076179"/>
    <lineage>
        <taxon>unclassified sequences</taxon>
        <taxon>metagenomes</taxon>
        <taxon>ecological metagenomes</taxon>
    </lineage>
</organism>
<dbReference type="GO" id="GO:0008289">
    <property type="term" value="F:lipid binding"/>
    <property type="evidence" value="ECO:0007669"/>
    <property type="project" value="UniProtKB-KW"/>
</dbReference>
<comment type="caution">
    <text evidence="2">The sequence shown here is derived from an EMBL/GenBank/DDBJ whole genome shotgun (WGS) entry which is preliminary data.</text>
</comment>
<dbReference type="PANTHER" id="PTHR33434">
    <property type="entry name" value="DEGV DOMAIN-CONTAINING PROTEIN DR_1986-RELATED"/>
    <property type="match status" value="1"/>
</dbReference>
<dbReference type="InterPro" id="IPR003797">
    <property type="entry name" value="DegV"/>
</dbReference>
<accession>A0A645G041</accession>
<keyword evidence="1" id="KW-0446">Lipid-binding</keyword>
<dbReference type="PANTHER" id="PTHR33434:SF3">
    <property type="entry name" value="DEGV DOMAIN-CONTAINING PROTEIN YITS"/>
    <property type="match status" value="1"/>
</dbReference>
<proteinExistence type="predicted"/>
<name>A0A645G041_9ZZZZ</name>
<dbReference type="AlphaFoldDB" id="A0A645G041"/>
<dbReference type="SUPFAM" id="SSF82549">
    <property type="entry name" value="DAK1/DegV-like"/>
    <property type="match status" value="1"/>
</dbReference>
<evidence type="ECO:0000256" key="1">
    <source>
        <dbReference type="ARBA" id="ARBA00023121"/>
    </source>
</evidence>
<sequence>MEIADKMRAHIKNGDEIMMVTMSSKGSGTFNAAQIAKAQLEDEFGYELPISIVDSMNFSIAYLHPVYDAVEMAKRGNSRREITDFLNADYPKQQLVIIMPDLTYLRRGGRINYTSAIIGGVIGIVPILHTNGGVLEPIGKERGMTRAVDSALRIIEEKCPSRRLRRVQLVQWNREEEAKIIEELIRARFVVEEFLPITNPEASVTAHAGVDFIGIAFAEADTDIGENHA</sequence>
<gene>
    <name evidence="2" type="ORF">SDC9_166680</name>
</gene>
<dbReference type="Gene3D" id="3.40.50.10170">
    <property type="match status" value="1"/>
</dbReference>
<dbReference type="InterPro" id="IPR043168">
    <property type="entry name" value="DegV_C"/>
</dbReference>
<dbReference type="Gene3D" id="3.30.1180.10">
    <property type="match status" value="1"/>
</dbReference>
<dbReference type="PROSITE" id="PS51482">
    <property type="entry name" value="DEGV"/>
    <property type="match status" value="1"/>
</dbReference>
<protein>
    <submittedName>
        <fullName evidence="2">DegV domain-containing protein</fullName>
    </submittedName>
</protein>